<evidence type="ECO:0000313" key="8">
    <source>
        <dbReference type="Proteomes" id="UP000004079"/>
    </source>
</evidence>
<evidence type="ECO:0000256" key="5">
    <source>
        <dbReference type="SAM" id="SignalP"/>
    </source>
</evidence>
<sequence length="1472" mass="160466">MMKIKNCLSVMMLCMFSAFGLQAAWAQAPAFPGAEGHGRYVTGGRGGEIIHVTNLNNAGTGSLRAAVSGNKKKTIVFDVGGVIPLASDLNIGQNTTILGQTAPYPGITIRYYTVRPGSNNIIRFIRFRRGQERDVNDGADAIWNNHLTGVIIDHCSMSWSIDELASFYDNNNFTMQWCMLGEALTNAGHDKGAHGYGGIWGGKLASFHHNYIGSVDNRAPRFNGARYRWNGYTDNLQYASHRWSNTVMAENVDFRNCVLYNWGSGNGCYGGPGGGQINIINNYYKAGPATKNTKRVTEISVGSNGNSTEGDMIGMTSRYFIQGNYVEAAGPQAQNYDWKGVAFDNGVQTIDAQPYTLDAGNYYQDAAHKTYNGKPYTAIKLTTPIATGAVTTHKATKAYEKVLAFAGASLFRDTVDVRYNQEANHGTATYTGSKTGRPGIIDIVKDVDGYTEKNFPIGKRSADFDRDNDGLPDAWEQANGLNPNDDTDALTSSLDPKGYYTNLEVYANSLVEDLVKKENQDAETSVDEYYPACNKAAGLDYYNGRTVKLVDPKDPSGPIVGVEKTLYSTDFSDWTSAKASTTASTVSLQTRYSHEELNFTLIDTEVSSTNKNTAKFPKWTGGYLMASKTPTPMVTTSALKNITKVHFKHGATGSKRGWKLEAKGSGDKDWVTLSSSEANPSSGADVDVEVNKTNCCLRFTNLTTNQNAYLFELAIYGKVDQSSTPVLASFKANGKVYQAATLFKEQADGSQLATIELSKTQSMIGESNPLTDVIAENGTIEHIAYATTDKGCRVTIKVSSEGKTMNYVVEFIWKSNITLTYYNTDGSVIGKQQIEKDAPITAFSYHASNVTVDKGKVFRGWFAAASGAHNRKMSINDKVSSNTALYAVATEKEVQSTSKRYTFDLTDSYFYDEDHEAFNSKGPAKHHDGQHGWAFRASDDVELLVGGDAYIFLKGCIYSSGNLIIKDSKGKQLASLPAKAATDGAVISYEYQGNANVLHLCFDNNVYLHAITIANTKTNPVVQNEAGYYVVKAGDAASLLNTLLIANAKAGSHRTKIFIPNGIYDLGETVLTPINGNNISLIGASAEKTIIRNKPCVADEGIATTATFLITGNDTYLQDLTIENALDYYSSGAAGRAVTIQDKGNRTICKHVNLRSYQDTYYSNGNGQYYFEGGEIHGTVDYVCGSGDVFFNKVNFVNEPRSLNNGGTDVIAAPYPAENNHFGYVMRDCKITNLNREGYSLGRSWGGKSKLAWIGTTMNEQPLNEGNSIKRFTLNGMNIAAYQFKEYASKDEQGNILTPQKNVVTFTHSTGNYTYNTTMSADSAALFTLDKVFPDWQPADLTAQATSPEVKLNGKTLSWTASSTVTPNPWYAVFKDNELLTITQSLQYTLKDVANGAIYSVQTANIMGGFSEPTSSSVTTNLRHLSANDKEVVRTNYFRPDGTACNAQTQGMVVVVQSFADGSVKACKRIVR</sequence>
<dbReference type="RefSeq" id="WP_004371606.1">
    <property type="nucleotide sequence ID" value="NZ_GG703883.1"/>
</dbReference>
<accession>D1QNU9</accession>
<dbReference type="EMBL" id="ACUZ02000005">
    <property type="protein sequence ID" value="EFB33051.1"/>
    <property type="molecule type" value="Genomic_DNA"/>
</dbReference>
<evidence type="ECO:0000256" key="3">
    <source>
        <dbReference type="ARBA" id="ARBA00023085"/>
    </source>
</evidence>
<dbReference type="Gene3D" id="2.160.20.10">
    <property type="entry name" value="Single-stranded right-handed beta-helix, Pectin lyase-like"/>
    <property type="match status" value="2"/>
</dbReference>
<keyword evidence="4" id="KW-0325">Glycoprotein</keyword>
<dbReference type="GO" id="GO:0042545">
    <property type="term" value="P:cell wall modification"/>
    <property type="evidence" value="ECO:0007669"/>
    <property type="project" value="InterPro"/>
</dbReference>
<dbReference type="PANTHER" id="PTHR42970:SF1">
    <property type="entry name" value="PECTATE LYASE C-RELATED"/>
    <property type="match status" value="1"/>
</dbReference>
<keyword evidence="1" id="KW-0479">Metal-binding</keyword>
<keyword evidence="2" id="KW-0378">Hydrolase</keyword>
<dbReference type="PANTHER" id="PTHR42970">
    <property type="entry name" value="PECTATE LYASE C-RELATED"/>
    <property type="match status" value="1"/>
</dbReference>
<keyword evidence="5" id="KW-0732">Signal</keyword>
<name>D1QNU9_9BACT</name>
<dbReference type="Proteomes" id="UP000004079">
    <property type="component" value="Unassembled WGS sequence"/>
</dbReference>
<proteinExistence type="predicted"/>
<organism evidence="7 8">
    <name type="scientific">Segatella oris F0302</name>
    <dbReference type="NCBI Taxonomy" id="649760"/>
    <lineage>
        <taxon>Bacteria</taxon>
        <taxon>Pseudomonadati</taxon>
        <taxon>Bacteroidota</taxon>
        <taxon>Bacteroidia</taxon>
        <taxon>Bacteroidales</taxon>
        <taxon>Prevotellaceae</taxon>
        <taxon>Segatella</taxon>
    </lineage>
</organism>
<dbReference type="STRING" id="649760.HMPREF0971_00600"/>
<dbReference type="InterPro" id="IPR052063">
    <property type="entry name" value="Polysaccharide_Lyase_1"/>
</dbReference>
<reference evidence="7 8" key="1">
    <citation type="submission" date="2009-11" db="EMBL/GenBank/DDBJ databases">
        <authorList>
            <person name="Weinstock G."/>
            <person name="Sodergren E."/>
            <person name="Clifton S."/>
            <person name="Fulton L."/>
            <person name="Fulton B."/>
            <person name="Courtney L."/>
            <person name="Fronick C."/>
            <person name="Harrison M."/>
            <person name="Strong C."/>
            <person name="Farmer C."/>
            <person name="Delahaunty K."/>
            <person name="Markovic C."/>
            <person name="Hall O."/>
            <person name="Minx P."/>
            <person name="Tomlinson C."/>
            <person name="Mitreva M."/>
            <person name="Nelson J."/>
            <person name="Hou S."/>
            <person name="Wollam A."/>
            <person name="Pepin K.H."/>
            <person name="Johnson M."/>
            <person name="Bhonagiri V."/>
            <person name="Nash W.E."/>
            <person name="Warren W."/>
            <person name="Chinwalla A."/>
            <person name="Mardis E.R."/>
            <person name="Wilson R.K."/>
        </authorList>
    </citation>
    <scope>NUCLEOTIDE SEQUENCE [LARGE SCALE GENOMIC DNA]</scope>
    <source>
        <strain evidence="7 8">F0302</strain>
    </source>
</reference>
<dbReference type="GO" id="GO:0046872">
    <property type="term" value="F:metal ion binding"/>
    <property type="evidence" value="ECO:0007669"/>
    <property type="project" value="UniProtKB-KW"/>
</dbReference>
<dbReference type="HOGENOM" id="CLU_256272_0_0_10"/>
<comment type="caution">
    <text evidence="7">The sequence shown here is derived from an EMBL/GenBank/DDBJ whole genome shotgun (WGS) entry which is preliminary data.</text>
</comment>
<dbReference type="InterPro" id="IPR011050">
    <property type="entry name" value="Pectin_lyase_fold/virulence"/>
</dbReference>
<dbReference type="SUPFAM" id="SSF51126">
    <property type="entry name" value="Pectin lyase-like"/>
    <property type="match status" value="2"/>
</dbReference>
<evidence type="ECO:0000256" key="2">
    <source>
        <dbReference type="ARBA" id="ARBA00022801"/>
    </source>
</evidence>
<feature type="chain" id="PRO_5003026198" evidence="5">
    <location>
        <begin position="24"/>
        <end position="1472"/>
    </location>
</feature>
<protein>
    <submittedName>
        <fullName evidence="7">Pectinesterase</fullName>
    </submittedName>
</protein>
<dbReference type="InterPro" id="IPR000070">
    <property type="entry name" value="Pectinesterase_cat"/>
</dbReference>
<gene>
    <name evidence="7" type="ORF">HMPREF0971_00600</name>
</gene>
<dbReference type="GO" id="GO:0030599">
    <property type="term" value="F:pectinesterase activity"/>
    <property type="evidence" value="ECO:0007669"/>
    <property type="project" value="InterPro"/>
</dbReference>
<keyword evidence="3" id="KW-0063">Aspartyl esterase</keyword>
<feature type="domain" description="Pectinesterase catalytic" evidence="6">
    <location>
        <begin position="1046"/>
        <end position="1261"/>
    </location>
</feature>
<dbReference type="Pfam" id="PF01095">
    <property type="entry name" value="Pectinesterase"/>
    <property type="match status" value="1"/>
</dbReference>
<dbReference type="InterPro" id="IPR012334">
    <property type="entry name" value="Pectin_lyas_fold"/>
</dbReference>
<feature type="signal peptide" evidence="5">
    <location>
        <begin position="1"/>
        <end position="23"/>
    </location>
</feature>
<evidence type="ECO:0000256" key="1">
    <source>
        <dbReference type="ARBA" id="ARBA00022723"/>
    </source>
</evidence>
<evidence type="ECO:0000313" key="7">
    <source>
        <dbReference type="EMBL" id="EFB33051.1"/>
    </source>
</evidence>
<evidence type="ECO:0000256" key="4">
    <source>
        <dbReference type="ARBA" id="ARBA00023180"/>
    </source>
</evidence>
<evidence type="ECO:0000259" key="6">
    <source>
        <dbReference type="Pfam" id="PF01095"/>
    </source>
</evidence>